<proteinExistence type="predicted"/>
<protein>
    <submittedName>
        <fullName evidence="2">DUF1638 domain-containing protein</fullName>
    </submittedName>
</protein>
<keyword evidence="3" id="KW-1185">Reference proteome</keyword>
<evidence type="ECO:0000259" key="1">
    <source>
        <dbReference type="Pfam" id="PF07796"/>
    </source>
</evidence>
<dbReference type="Pfam" id="PF07796">
    <property type="entry name" value="DUF1638"/>
    <property type="match status" value="1"/>
</dbReference>
<dbReference type="EMBL" id="CP036501">
    <property type="protein sequence ID" value="UZP73274.1"/>
    <property type="molecule type" value="Genomic_DNA"/>
</dbReference>
<gene>
    <name evidence="2" type="ORF">E0F26_00325</name>
</gene>
<reference evidence="2 3" key="1">
    <citation type="submission" date="2019-02" db="EMBL/GenBank/DDBJ databases">
        <title>Halieaceae_genomes.</title>
        <authorList>
            <person name="Li S.-H."/>
        </authorList>
    </citation>
    <scope>NUCLEOTIDE SEQUENCE [LARGE SCALE GENOMIC DNA]</scope>
    <source>
        <strain evidence="2 3">JH123</strain>
    </source>
</reference>
<dbReference type="InterPro" id="IPR012437">
    <property type="entry name" value="DUF1638"/>
</dbReference>
<sequence>MSRVLIIGCGALAAEITALKKANNWSQVDVQCLDAALHNRPERIAGELERVLLTLHNDYEKIVIAYADCGSGGGIDRVAERFGAHRLPGAHCYEFFATSDVFNVLAESEPGTFYLTDFLVRHFNRLVIDDMKLDQHPEIEAMLFGHYRKVVYLAQTVDAKLRDAARLAATRLGLPLEIIDTGYGLLGESLEAQVITVSQGG</sequence>
<dbReference type="RefSeq" id="WP_279242051.1">
    <property type="nucleotide sequence ID" value="NZ_CP036501.1"/>
</dbReference>
<feature type="domain" description="DUF1638" evidence="1">
    <location>
        <begin position="32"/>
        <end position="187"/>
    </location>
</feature>
<organism evidence="2 3">
    <name type="scientific">Candidatus Paraluminiphilus aquimaris</name>
    <dbReference type="NCBI Taxonomy" id="2518994"/>
    <lineage>
        <taxon>Bacteria</taxon>
        <taxon>Pseudomonadati</taxon>
        <taxon>Pseudomonadota</taxon>
        <taxon>Gammaproteobacteria</taxon>
        <taxon>Cellvibrionales</taxon>
        <taxon>Halieaceae</taxon>
        <taxon>Candidatus Paraluminiphilus</taxon>
    </lineage>
</organism>
<evidence type="ECO:0000313" key="3">
    <source>
        <dbReference type="Proteomes" id="UP001317963"/>
    </source>
</evidence>
<dbReference type="Proteomes" id="UP001317963">
    <property type="component" value="Chromosome"/>
</dbReference>
<accession>A0ABY6Q3V5</accession>
<evidence type="ECO:0000313" key="2">
    <source>
        <dbReference type="EMBL" id="UZP73274.1"/>
    </source>
</evidence>
<name>A0ABY6Q3V5_9GAMM</name>